<dbReference type="OrthoDB" id="3243207at2759"/>
<dbReference type="Gene3D" id="3.40.50.720">
    <property type="entry name" value="NAD(P)-binding Rossmann-like Domain"/>
    <property type="match status" value="1"/>
</dbReference>
<organism evidence="5 6">
    <name type="scientific">Lentinus tigrinus ALCF2SS1-6</name>
    <dbReference type="NCBI Taxonomy" id="1328759"/>
    <lineage>
        <taxon>Eukaryota</taxon>
        <taxon>Fungi</taxon>
        <taxon>Dikarya</taxon>
        <taxon>Basidiomycota</taxon>
        <taxon>Agaricomycotina</taxon>
        <taxon>Agaricomycetes</taxon>
        <taxon>Polyporales</taxon>
        <taxon>Polyporaceae</taxon>
        <taxon>Lentinus</taxon>
    </lineage>
</organism>
<sequence length="753" mass="83211">MRSRAHKNVCAGEPVALLTIVLIYSKPQKIGITKLTEKFTVDQAKKIFGGITSPGYAKDQELWTKEGHMTLKRAFATIPLPGIDVPCHSRYLWAGVVPFRASHLHQTLCPRINNVLCKWDQESWGSAEQRQKLAYAVLVELLAYQFASPVHWIETENILFKHYKFERSIEICPLPTLTGVATRTLRVYTRRRIVLSPTVTRRRPAAPEASTSAPSARPAAAPAAAAAASIEHAPLKATDLLVAIIARKLKKKVDEVLLFNSIKDIVGVKPTMQNESLGDLQLELSSAPEKGEELVSVLSAAFSGSLGKYTSGLVSLLVDGQMPGGFNRLGSEAEARTFLDGVVLIFVQHSGIMHSSGAAAGSVGGGRAVVINIEFLKLQMDHDRFAAQQVELWKRYLGRDSRAGKIKYDASSEQLQARLDVIAREHDTTSTVSSPRRTTLILPETGFPKTLSSCSATSYSAVSPPSTAEITINRADPESRNCGYNSTKNISNREIGANEKNRYKSGTTSSSTPAAQTVILSPLWHRRVFAITRRVGGSAAWQFAGLLQSVESGVIPVSGTRTTSTCYSKRIHTYLIFPSKTIHTDGSMSSTDRVLPSLIGLEHTVLRPHRSIFQHAWYYGEFAKAMEDIEFLNDLEAGMLRLEEGDTRAQSLTYNVALLPLDIAVSRKIQGIWREHMIFWYGWDEEAHNWRRWKVSRSSPPLTSDEKVDYVCSLGVDLAFNYKVSTRVVLQKEGPINIYWDNIGGESLDASLE</sequence>
<evidence type="ECO:0000313" key="6">
    <source>
        <dbReference type="Proteomes" id="UP000313359"/>
    </source>
</evidence>
<dbReference type="GO" id="GO:0008897">
    <property type="term" value="F:holo-[acyl-carrier-protein] synthase activity"/>
    <property type="evidence" value="ECO:0007669"/>
    <property type="project" value="InterPro"/>
</dbReference>
<dbReference type="PANTHER" id="PTHR10982">
    <property type="entry name" value="MALONYL COA-ACYL CARRIER PROTEIN TRANSACYLASE"/>
    <property type="match status" value="1"/>
</dbReference>
<dbReference type="FunFam" id="3.90.25.70:FF:000001">
    <property type="entry name" value="Fatty acid synthase subunit alpha"/>
    <property type="match status" value="1"/>
</dbReference>
<dbReference type="SUPFAM" id="SSF52151">
    <property type="entry name" value="FabD/lysophospholipase-like"/>
    <property type="match status" value="1"/>
</dbReference>
<feature type="domain" description="Fatty acid synthase subunit alpha acyl carrier" evidence="4">
    <location>
        <begin position="232"/>
        <end position="327"/>
    </location>
</feature>
<gene>
    <name evidence="5" type="ORF">L227DRAFT_614107</name>
</gene>
<dbReference type="InterPro" id="IPR016035">
    <property type="entry name" value="Acyl_Trfase/lysoPLipase"/>
</dbReference>
<dbReference type="Gene3D" id="3.90.25.70">
    <property type="match status" value="1"/>
</dbReference>
<proteinExistence type="predicted"/>
<protein>
    <recommendedName>
        <fullName evidence="4">Fatty acid synthase subunit alpha acyl carrier domain-containing protein</fullName>
    </recommendedName>
</protein>
<dbReference type="Proteomes" id="UP000313359">
    <property type="component" value="Unassembled WGS sequence"/>
</dbReference>
<reference evidence="5" key="1">
    <citation type="journal article" date="2018" name="Genome Biol. Evol.">
        <title>Genomics and development of Lentinus tigrinus, a white-rot wood-decaying mushroom with dimorphic fruiting bodies.</title>
        <authorList>
            <person name="Wu B."/>
            <person name="Xu Z."/>
            <person name="Knudson A."/>
            <person name="Carlson A."/>
            <person name="Chen N."/>
            <person name="Kovaka S."/>
            <person name="LaButti K."/>
            <person name="Lipzen A."/>
            <person name="Pennachio C."/>
            <person name="Riley R."/>
            <person name="Schakwitz W."/>
            <person name="Umezawa K."/>
            <person name="Ohm R.A."/>
            <person name="Grigoriev I.V."/>
            <person name="Nagy L.G."/>
            <person name="Gibbons J."/>
            <person name="Hibbett D."/>
        </authorList>
    </citation>
    <scope>NUCLEOTIDE SEQUENCE [LARGE SCALE GENOMIC DNA]</scope>
    <source>
        <strain evidence="5">ALCF2SS1-6</strain>
    </source>
</reference>
<accession>A0A5C2S0U5</accession>
<evidence type="ECO:0000256" key="3">
    <source>
        <dbReference type="ARBA" id="ARBA00022679"/>
    </source>
</evidence>
<dbReference type="PANTHER" id="PTHR10982:SF21">
    <property type="entry name" value="FATTY ACID SYNTHASE SUBUNIT BETA"/>
    <property type="match status" value="1"/>
</dbReference>
<evidence type="ECO:0000259" key="4">
    <source>
        <dbReference type="Pfam" id="PF18325"/>
    </source>
</evidence>
<evidence type="ECO:0000256" key="1">
    <source>
        <dbReference type="ARBA" id="ARBA00022450"/>
    </source>
</evidence>
<keyword evidence="3" id="KW-0808">Transferase</keyword>
<dbReference type="AlphaFoldDB" id="A0A5C2S0U5"/>
<name>A0A5C2S0U5_9APHY</name>
<dbReference type="STRING" id="1328759.A0A5C2S0U5"/>
<dbReference type="Gene3D" id="6.10.250.1930">
    <property type="match status" value="1"/>
</dbReference>
<dbReference type="InterPro" id="IPR050830">
    <property type="entry name" value="Fungal_FAS"/>
</dbReference>
<keyword evidence="6" id="KW-1185">Reference proteome</keyword>
<dbReference type="Pfam" id="PF18325">
    <property type="entry name" value="Fas_alpha_ACP"/>
    <property type="match status" value="1"/>
</dbReference>
<evidence type="ECO:0000313" key="5">
    <source>
        <dbReference type="EMBL" id="RPD56992.1"/>
    </source>
</evidence>
<dbReference type="Gene3D" id="3.30.70.3330">
    <property type="match status" value="1"/>
</dbReference>
<keyword evidence="1" id="KW-0596">Phosphopantetheine</keyword>
<dbReference type="EMBL" id="ML122284">
    <property type="protein sequence ID" value="RPD56992.1"/>
    <property type="molecule type" value="Genomic_DNA"/>
</dbReference>
<dbReference type="InterPro" id="IPR040899">
    <property type="entry name" value="Fas_alpha_ACP"/>
</dbReference>
<keyword evidence="2" id="KW-0597">Phosphoprotein</keyword>
<evidence type="ECO:0000256" key="2">
    <source>
        <dbReference type="ARBA" id="ARBA00022553"/>
    </source>
</evidence>